<dbReference type="AlphaFoldDB" id="A0A4U8Q5V6"/>
<feature type="domain" description="HTH araC/xylS-type" evidence="4">
    <location>
        <begin position="195"/>
        <end position="293"/>
    </location>
</feature>
<dbReference type="SUPFAM" id="SSF46689">
    <property type="entry name" value="Homeodomain-like"/>
    <property type="match status" value="2"/>
</dbReference>
<evidence type="ECO:0000256" key="3">
    <source>
        <dbReference type="ARBA" id="ARBA00023163"/>
    </source>
</evidence>
<dbReference type="GO" id="GO:0003700">
    <property type="term" value="F:DNA-binding transcription factor activity"/>
    <property type="evidence" value="ECO:0007669"/>
    <property type="project" value="InterPro"/>
</dbReference>
<dbReference type="GO" id="GO:0008168">
    <property type="term" value="F:methyltransferase activity"/>
    <property type="evidence" value="ECO:0007669"/>
    <property type="project" value="UniProtKB-KW"/>
</dbReference>
<dbReference type="GO" id="GO:0043565">
    <property type="term" value="F:sequence-specific DNA binding"/>
    <property type="evidence" value="ECO:0007669"/>
    <property type="project" value="InterPro"/>
</dbReference>
<dbReference type="InterPro" id="IPR014710">
    <property type="entry name" value="RmlC-like_jellyroll"/>
</dbReference>
<dbReference type="InterPro" id="IPR037923">
    <property type="entry name" value="HTH-like"/>
</dbReference>
<comment type="caution">
    <text evidence="5">The sequence shown here is derived from an EMBL/GenBank/DDBJ whole genome shotgun (WGS) entry which is preliminary data.</text>
</comment>
<evidence type="ECO:0000256" key="2">
    <source>
        <dbReference type="ARBA" id="ARBA00023125"/>
    </source>
</evidence>
<dbReference type="InterPro" id="IPR020449">
    <property type="entry name" value="Tscrpt_reg_AraC-type_HTH"/>
</dbReference>
<dbReference type="Pfam" id="PF12833">
    <property type="entry name" value="HTH_18"/>
    <property type="match status" value="1"/>
</dbReference>
<dbReference type="EC" id="2.1.1.-" evidence="5"/>
<proteinExistence type="predicted"/>
<evidence type="ECO:0000313" key="5">
    <source>
        <dbReference type="EMBL" id="TLD00242.1"/>
    </source>
</evidence>
<dbReference type="InterPro" id="IPR018060">
    <property type="entry name" value="HTH_AraC"/>
</dbReference>
<dbReference type="PROSITE" id="PS01124">
    <property type="entry name" value="HTH_ARAC_FAMILY_2"/>
    <property type="match status" value="1"/>
</dbReference>
<accession>A0A4U8Q5V6</accession>
<keyword evidence="6" id="KW-1185">Reference proteome</keyword>
<organism evidence="5 6">
    <name type="scientific">Robinsoniella peoriensis</name>
    <dbReference type="NCBI Taxonomy" id="180332"/>
    <lineage>
        <taxon>Bacteria</taxon>
        <taxon>Bacillati</taxon>
        <taxon>Bacillota</taxon>
        <taxon>Clostridia</taxon>
        <taxon>Lachnospirales</taxon>
        <taxon>Lachnospiraceae</taxon>
        <taxon>Robinsoniella</taxon>
    </lineage>
</organism>
<keyword evidence="5" id="KW-0489">Methyltransferase</keyword>
<protein>
    <submittedName>
        <fullName evidence="5">Methylphosphotriester-DNA--protein-cysteine S-methyltransferase</fullName>
        <ecNumber evidence="5">2.1.1.-</ecNumber>
    </submittedName>
</protein>
<keyword evidence="5" id="KW-0808">Transferase</keyword>
<sequence>MENNTSLNAVHQDETADSNYHDLVNNFEITYKITLPTEQLNALIHYHECFEIIFYISANIEAYIDDIHYDLHSQDVLIVPPRKLHKIIYPEKQNYIRYVFYFTEEHIKNAFSPTMVKKALNLFLNRSYQKASLSVSDFIRINSLFFNMYYHKSQFSSANLYLLNTYSSVILQELYVIFKNQPAYEKSETDMSPVEQILKYINGHYSEDISLEDFEKIFYLDKSYICRVFRKTMGISLVNYLQHKRILEAQQLLLNSTESIIDISLECGFNNIQHFYRVFKKVTHVTPNEFKKHRTSSVLGQSFVPLANPNK</sequence>
<dbReference type="Gene3D" id="1.10.10.60">
    <property type="entry name" value="Homeodomain-like"/>
    <property type="match status" value="2"/>
</dbReference>
<dbReference type="GO" id="GO:0032259">
    <property type="term" value="P:methylation"/>
    <property type="evidence" value="ECO:0007669"/>
    <property type="project" value="UniProtKB-KW"/>
</dbReference>
<name>A0A4U8Q5V6_9FIRM</name>
<dbReference type="Proteomes" id="UP000306509">
    <property type="component" value="Unassembled WGS sequence"/>
</dbReference>
<keyword evidence="2" id="KW-0238">DNA-binding</keyword>
<dbReference type="RefSeq" id="WP_161597352.1">
    <property type="nucleotide sequence ID" value="NZ_QGQD01000057.1"/>
</dbReference>
<dbReference type="SUPFAM" id="SSF51215">
    <property type="entry name" value="Regulatory protein AraC"/>
    <property type="match status" value="1"/>
</dbReference>
<dbReference type="SMART" id="SM00342">
    <property type="entry name" value="HTH_ARAC"/>
    <property type="match status" value="1"/>
</dbReference>
<reference evidence="5 6" key="1">
    <citation type="journal article" date="2019" name="Anaerobe">
        <title>Detection of Robinsoniella peoriensis in multiple bone samples of a trauma patient.</title>
        <authorList>
            <person name="Schrottner P."/>
            <person name="Hartwich K."/>
            <person name="Bunk B."/>
            <person name="Schober I."/>
            <person name="Helbig S."/>
            <person name="Rudolph W.W."/>
            <person name="Gunzer F."/>
        </authorList>
    </citation>
    <scope>NUCLEOTIDE SEQUENCE [LARGE SCALE GENOMIC DNA]</scope>
    <source>
        <strain evidence="5 6">DSM 106044</strain>
    </source>
</reference>
<dbReference type="EMBL" id="QGQD01000057">
    <property type="protein sequence ID" value="TLD00242.1"/>
    <property type="molecule type" value="Genomic_DNA"/>
</dbReference>
<evidence type="ECO:0000256" key="1">
    <source>
        <dbReference type="ARBA" id="ARBA00023015"/>
    </source>
</evidence>
<keyword evidence="3" id="KW-0804">Transcription</keyword>
<dbReference type="PANTHER" id="PTHR43280:SF2">
    <property type="entry name" value="HTH-TYPE TRANSCRIPTIONAL REGULATOR EXSA"/>
    <property type="match status" value="1"/>
</dbReference>
<dbReference type="Gene3D" id="2.60.120.10">
    <property type="entry name" value="Jelly Rolls"/>
    <property type="match status" value="1"/>
</dbReference>
<gene>
    <name evidence="5" type="primary">adaA_9</name>
    <name evidence="5" type="ORF">DSM106044_02910</name>
</gene>
<dbReference type="PANTHER" id="PTHR43280">
    <property type="entry name" value="ARAC-FAMILY TRANSCRIPTIONAL REGULATOR"/>
    <property type="match status" value="1"/>
</dbReference>
<dbReference type="InterPro" id="IPR009057">
    <property type="entry name" value="Homeodomain-like_sf"/>
</dbReference>
<evidence type="ECO:0000259" key="4">
    <source>
        <dbReference type="PROSITE" id="PS01124"/>
    </source>
</evidence>
<keyword evidence="1" id="KW-0805">Transcription regulation</keyword>
<dbReference type="PRINTS" id="PR00032">
    <property type="entry name" value="HTHARAC"/>
</dbReference>
<evidence type="ECO:0000313" key="6">
    <source>
        <dbReference type="Proteomes" id="UP000306509"/>
    </source>
</evidence>